<keyword evidence="8 11" id="KW-0408">Iron</keyword>
<keyword evidence="7 12" id="KW-0560">Oxidoreductase</keyword>
<evidence type="ECO:0000313" key="14">
    <source>
        <dbReference type="EMBL" id="KAB2600637.1"/>
    </source>
</evidence>
<dbReference type="GO" id="GO:0020037">
    <property type="term" value="F:heme binding"/>
    <property type="evidence" value="ECO:0007669"/>
    <property type="project" value="InterPro"/>
</dbReference>
<comment type="similarity">
    <text evidence="2 12">Belongs to the cytochrome P450 family.</text>
</comment>
<keyword evidence="3 11" id="KW-0349">Heme</keyword>
<dbReference type="InterPro" id="IPR050665">
    <property type="entry name" value="Cytochrome_P450_Monooxygen"/>
</dbReference>
<comment type="caution">
    <text evidence="14">The sequence shown here is derived from an EMBL/GenBank/DDBJ whole genome shotgun (WGS) entry which is preliminary data.</text>
</comment>
<feature type="binding site" description="axial binding residue" evidence="11">
    <location>
        <position position="464"/>
    </location>
    <ligand>
        <name>heme</name>
        <dbReference type="ChEBI" id="CHEBI:30413"/>
    </ligand>
    <ligandPart>
        <name>Fe</name>
        <dbReference type="ChEBI" id="CHEBI:18248"/>
    </ligandPart>
</feature>
<evidence type="ECO:0000256" key="3">
    <source>
        <dbReference type="ARBA" id="ARBA00022617"/>
    </source>
</evidence>
<dbReference type="InterPro" id="IPR036396">
    <property type="entry name" value="Cyt_P450_sf"/>
</dbReference>
<dbReference type="InterPro" id="IPR001128">
    <property type="entry name" value="Cyt_P450"/>
</dbReference>
<evidence type="ECO:0000256" key="5">
    <source>
        <dbReference type="ARBA" id="ARBA00022723"/>
    </source>
</evidence>
<dbReference type="GO" id="GO:0005506">
    <property type="term" value="F:iron ion binding"/>
    <property type="evidence" value="ECO:0007669"/>
    <property type="project" value="InterPro"/>
</dbReference>
<keyword evidence="6 13" id="KW-1133">Transmembrane helix</keyword>
<evidence type="ECO:0000313" key="15">
    <source>
        <dbReference type="Proteomes" id="UP000327157"/>
    </source>
</evidence>
<dbReference type="PRINTS" id="PR00463">
    <property type="entry name" value="EP450I"/>
</dbReference>
<proteinExistence type="inferred from homology"/>
<dbReference type="PANTHER" id="PTHR24282:SF20">
    <property type="entry name" value="CYTOCHROME P450 CYP749A22-LIKE"/>
    <property type="match status" value="1"/>
</dbReference>
<protein>
    <submittedName>
        <fullName evidence="14">Cytochrome P450 CYP749A22-like</fullName>
    </submittedName>
</protein>
<evidence type="ECO:0000256" key="6">
    <source>
        <dbReference type="ARBA" id="ARBA00022989"/>
    </source>
</evidence>
<dbReference type="PRINTS" id="PR00385">
    <property type="entry name" value="P450"/>
</dbReference>
<accession>A0A5N5FCF2</accession>
<name>A0A5N5FCF2_9ROSA</name>
<comment type="cofactor">
    <cofactor evidence="11">
        <name>heme</name>
        <dbReference type="ChEBI" id="CHEBI:30413"/>
    </cofactor>
</comment>
<evidence type="ECO:0000256" key="13">
    <source>
        <dbReference type="SAM" id="Phobius"/>
    </source>
</evidence>
<evidence type="ECO:0000256" key="7">
    <source>
        <dbReference type="ARBA" id="ARBA00023002"/>
    </source>
</evidence>
<sequence>MGSFGGLVIIFASFLCLFLILGLIKILHKIWWTPTRIRKLMASQGIRGPPYRLIHGNTKEISDMRKEVMGRPQILSHDVLSVVQPNMHTWIKIYGKNYLQWHGSTAQLVITETELCKEILNNKDRAYPKADTPNFVKKLLGDGLAATTEAEKWGKLRKLATHAFHGETLKSMIPEMVASAEAMLERWKFFEGKEIEVYEEFRLFTSEVISRTAFGSSYIEGKNIFEMLMKLSSLLFKNAFKVRVPGISKFFKTSDEIESDKLEKEVHATIIEIVKKRENKAGTEEKDSFGSDFLGLLLKARHSANDNQRISVDELIDECKTFYFAGQETTNTLLGWTVFLLALNTDWQEEARKEVIQLFGKQTPNHDGIAKMRTMNMIINECLRLYTPAVYLTRKVEREVKLGKLIVPANLELVISTIALHHDPQIWGKDVHLFKPDRFSEGVLKATNNNVGAFIPFGLGTRTCVGLNFSTTEAKIALSMILQRYSFTLSPSYVHLPLHYVTVRPYHGVQVILHSL</sequence>
<evidence type="ECO:0000256" key="1">
    <source>
        <dbReference type="ARBA" id="ARBA00004167"/>
    </source>
</evidence>
<keyword evidence="15" id="KW-1185">Reference proteome</keyword>
<evidence type="ECO:0000256" key="8">
    <source>
        <dbReference type="ARBA" id="ARBA00023004"/>
    </source>
</evidence>
<dbReference type="AlphaFoldDB" id="A0A5N5FCF2"/>
<comment type="subcellular location">
    <subcellularLocation>
        <location evidence="1">Membrane</location>
        <topology evidence="1">Single-pass membrane protein</topology>
    </subcellularLocation>
</comment>
<evidence type="ECO:0000256" key="2">
    <source>
        <dbReference type="ARBA" id="ARBA00010617"/>
    </source>
</evidence>
<dbReference type="GO" id="GO:0016020">
    <property type="term" value="C:membrane"/>
    <property type="evidence" value="ECO:0007669"/>
    <property type="project" value="UniProtKB-SubCell"/>
</dbReference>
<evidence type="ECO:0000256" key="9">
    <source>
        <dbReference type="ARBA" id="ARBA00023033"/>
    </source>
</evidence>
<dbReference type="PROSITE" id="PS00086">
    <property type="entry name" value="CYTOCHROME_P450"/>
    <property type="match status" value="1"/>
</dbReference>
<reference evidence="14 15" key="1">
    <citation type="submission" date="2019-09" db="EMBL/GenBank/DDBJ databases">
        <authorList>
            <person name="Ou C."/>
        </authorList>
    </citation>
    <scope>NUCLEOTIDE SEQUENCE [LARGE SCALE GENOMIC DNA]</scope>
    <source>
        <strain evidence="14">S2</strain>
        <tissue evidence="14">Leaf</tissue>
    </source>
</reference>
<feature type="transmembrane region" description="Helical" evidence="13">
    <location>
        <begin position="6"/>
        <end position="28"/>
    </location>
</feature>
<keyword evidence="9 12" id="KW-0503">Monooxygenase</keyword>
<organism evidence="14 15">
    <name type="scientific">Pyrus ussuriensis x Pyrus communis</name>
    <dbReference type="NCBI Taxonomy" id="2448454"/>
    <lineage>
        <taxon>Eukaryota</taxon>
        <taxon>Viridiplantae</taxon>
        <taxon>Streptophyta</taxon>
        <taxon>Embryophyta</taxon>
        <taxon>Tracheophyta</taxon>
        <taxon>Spermatophyta</taxon>
        <taxon>Magnoliopsida</taxon>
        <taxon>eudicotyledons</taxon>
        <taxon>Gunneridae</taxon>
        <taxon>Pentapetalae</taxon>
        <taxon>rosids</taxon>
        <taxon>fabids</taxon>
        <taxon>Rosales</taxon>
        <taxon>Rosaceae</taxon>
        <taxon>Amygdaloideae</taxon>
        <taxon>Maleae</taxon>
        <taxon>Pyrus</taxon>
    </lineage>
</organism>
<dbReference type="EMBL" id="SMOL01000720">
    <property type="protein sequence ID" value="KAB2600637.1"/>
    <property type="molecule type" value="Genomic_DNA"/>
</dbReference>
<dbReference type="GO" id="GO:0016705">
    <property type="term" value="F:oxidoreductase activity, acting on paired donors, with incorporation or reduction of molecular oxygen"/>
    <property type="evidence" value="ECO:0007669"/>
    <property type="project" value="InterPro"/>
</dbReference>
<dbReference type="Proteomes" id="UP000327157">
    <property type="component" value="Unassembled WGS sequence"/>
</dbReference>
<keyword evidence="10 13" id="KW-0472">Membrane</keyword>
<evidence type="ECO:0000256" key="11">
    <source>
        <dbReference type="PIRSR" id="PIRSR602401-1"/>
    </source>
</evidence>
<dbReference type="Pfam" id="PF00067">
    <property type="entry name" value="p450"/>
    <property type="match status" value="1"/>
</dbReference>
<dbReference type="Gene3D" id="1.10.630.10">
    <property type="entry name" value="Cytochrome P450"/>
    <property type="match status" value="1"/>
</dbReference>
<evidence type="ECO:0000256" key="12">
    <source>
        <dbReference type="RuleBase" id="RU000461"/>
    </source>
</evidence>
<keyword evidence="5 11" id="KW-0479">Metal-binding</keyword>
<dbReference type="PANTHER" id="PTHR24282">
    <property type="entry name" value="CYTOCHROME P450 FAMILY MEMBER"/>
    <property type="match status" value="1"/>
</dbReference>
<dbReference type="GO" id="GO:0004497">
    <property type="term" value="F:monooxygenase activity"/>
    <property type="evidence" value="ECO:0007669"/>
    <property type="project" value="UniProtKB-KW"/>
</dbReference>
<reference evidence="14 15" key="2">
    <citation type="submission" date="2019-11" db="EMBL/GenBank/DDBJ databases">
        <title>A de novo genome assembly of a pear dwarfing rootstock.</title>
        <authorList>
            <person name="Wang F."/>
            <person name="Wang J."/>
            <person name="Li S."/>
            <person name="Zhang Y."/>
            <person name="Fang M."/>
            <person name="Ma L."/>
            <person name="Zhao Y."/>
            <person name="Jiang S."/>
        </authorList>
    </citation>
    <scope>NUCLEOTIDE SEQUENCE [LARGE SCALE GENOMIC DNA]</scope>
    <source>
        <strain evidence="14">S2</strain>
        <tissue evidence="14">Leaf</tissue>
    </source>
</reference>
<gene>
    <name evidence="14" type="ORF">D8674_037291</name>
</gene>
<dbReference type="OrthoDB" id="1470350at2759"/>
<evidence type="ECO:0000256" key="4">
    <source>
        <dbReference type="ARBA" id="ARBA00022692"/>
    </source>
</evidence>
<keyword evidence="4 13" id="KW-0812">Transmembrane</keyword>
<dbReference type="InterPro" id="IPR017972">
    <property type="entry name" value="Cyt_P450_CS"/>
</dbReference>
<evidence type="ECO:0000256" key="10">
    <source>
        <dbReference type="ARBA" id="ARBA00023136"/>
    </source>
</evidence>
<dbReference type="InterPro" id="IPR002401">
    <property type="entry name" value="Cyt_P450_E_grp-I"/>
</dbReference>
<dbReference type="SUPFAM" id="SSF48264">
    <property type="entry name" value="Cytochrome P450"/>
    <property type="match status" value="1"/>
</dbReference>